<evidence type="ECO:0000313" key="2">
    <source>
        <dbReference type="EMBL" id="JAE07029.1"/>
    </source>
</evidence>
<feature type="region of interest" description="Disordered" evidence="1">
    <location>
        <begin position="1"/>
        <end position="25"/>
    </location>
</feature>
<proteinExistence type="predicted"/>
<accession>A0A0A9F745</accession>
<evidence type="ECO:0000256" key="1">
    <source>
        <dbReference type="SAM" id="MobiDB-lite"/>
    </source>
</evidence>
<dbReference type="AlphaFoldDB" id="A0A0A9F745"/>
<reference evidence="2" key="1">
    <citation type="submission" date="2014-09" db="EMBL/GenBank/DDBJ databases">
        <authorList>
            <person name="Magalhaes I.L.F."/>
            <person name="Oliveira U."/>
            <person name="Santos F.R."/>
            <person name="Vidigal T.H.D.A."/>
            <person name="Brescovit A.D."/>
            <person name="Santos A.J."/>
        </authorList>
    </citation>
    <scope>NUCLEOTIDE SEQUENCE</scope>
    <source>
        <tissue evidence="2">Shoot tissue taken approximately 20 cm above the soil surface</tissue>
    </source>
</reference>
<organism evidence="2">
    <name type="scientific">Arundo donax</name>
    <name type="common">Giant reed</name>
    <name type="synonym">Donax arundinaceus</name>
    <dbReference type="NCBI Taxonomy" id="35708"/>
    <lineage>
        <taxon>Eukaryota</taxon>
        <taxon>Viridiplantae</taxon>
        <taxon>Streptophyta</taxon>
        <taxon>Embryophyta</taxon>
        <taxon>Tracheophyta</taxon>
        <taxon>Spermatophyta</taxon>
        <taxon>Magnoliopsida</taxon>
        <taxon>Liliopsida</taxon>
        <taxon>Poales</taxon>
        <taxon>Poaceae</taxon>
        <taxon>PACMAD clade</taxon>
        <taxon>Arundinoideae</taxon>
        <taxon>Arundineae</taxon>
        <taxon>Arundo</taxon>
    </lineage>
</organism>
<name>A0A0A9F745_ARUDO</name>
<reference evidence="2" key="2">
    <citation type="journal article" date="2015" name="Data Brief">
        <title>Shoot transcriptome of the giant reed, Arundo donax.</title>
        <authorList>
            <person name="Barrero R.A."/>
            <person name="Guerrero F.D."/>
            <person name="Moolhuijzen P."/>
            <person name="Goolsby J.A."/>
            <person name="Tidwell J."/>
            <person name="Bellgard S.E."/>
            <person name="Bellgard M.I."/>
        </authorList>
    </citation>
    <scope>NUCLEOTIDE SEQUENCE</scope>
    <source>
        <tissue evidence="2">Shoot tissue taken approximately 20 cm above the soil surface</tissue>
    </source>
</reference>
<dbReference type="EMBL" id="GBRH01190867">
    <property type="protein sequence ID" value="JAE07029.1"/>
    <property type="molecule type" value="Transcribed_RNA"/>
</dbReference>
<sequence length="25" mass="2818">MTRLEHPGSSRSLQKKLTISLKPPL</sequence>
<protein>
    <submittedName>
        <fullName evidence="2">Uncharacterized protein</fullName>
    </submittedName>
</protein>